<proteinExistence type="predicted"/>
<protein>
    <submittedName>
        <fullName evidence="1">Uncharacterized protein</fullName>
    </submittedName>
</protein>
<dbReference type="EMBL" id="SEKV01000756">
    <property type="protein sequence ID" value="TFY53945.1"/>
    <property type="molecule type" value="Genomic_DNA"/>
</dbReference>
<accession>A0A4Y9XV46</accession>
<reference evidence="1 2" key="1">
    <citation type="submission" date="2019-01" db="EMBL/GenBank/DDBJ databases">
        <title>Genome sequencing of the rare red list fungi Fomitopsis rosea.</title>
        <authorList>
            <person name="Buettner E."/>
            <person name="Kellner H."/>
        </authorList>
    </citation>
    <scope>NUCLEOTIDE SEQUENCE [LARGE SCALE GENOMIC DNA]</scope>
    <source>
        <strain evidence="1 2">DSM 105464</strain>
    </source>
</reference>
<evidence type="ECO:0000313" key="1">
    <source>
        <dbReference type="EMBL" id="TFY53945.1"/>
    </source>
</evidence>
<comment type="caution">
    <text evidence="1">The sequence shown here is derived from an EMBL/GenBank/DDBJ whole genome shotgun (WGS) entry which is preliminary data.</text>
</comment>
<sequence>MHSRETLVCELGHEHASAVRTKLILGDLAVFMSSIAAIKIGGHADTEIGEKKDITLDKWAWLDGRCVRGS</sequence>
<dbReference type="AlphaFoldDB" id="A0A4Y9XV46"/>
<name>A0A4Y9XV46_9APHY</name>
<gene>
    <name evidence="1" type="ORF">EVJ58_g9149</name>
</gene>
<dbReference type="Proteomes" id="UP000298390">
    <property type="component" value="Unassembled WGS sequence"/>
</dbReference>
<organism evidence="1 2">
    <name type="scientific">Rhodofomes roseus</name>
    <dbReference type="NCBI Taxonomy" id="34475"/>
    <lineage>
        <taxon>Eukaryota</taxon>
        <taxon>Fungi</taxon>
        <taxon>Dikarya</taxon>
        <taxon>Basidiomycota</taxon>
        <taxon>Agaricomycotina</taxon>
        <taxon>Agaricomycetes</taxon>
        <taxon>Polyporales</taxon>
        <taxon>Rhodofomes</taxon>
    </lineage>
</organism>
<evidence type="ECO:0000313" key="2">
    <source>
        <dbReference type="Proteomes" id="UP000298390"/>
    </source>
</evidence>